<dbReference type="InterPro" id="IPR000160">
    <property type="entry name" value="GGDEF_dom"/>
</dbReference>
<dbReference type="Proteomes" id="UP000705867">
    <property type="component" value="Unassembled WGS sequence"/>
</dbReference>
<dbReference type="Gene3D" id="3.30.70.270">
    <property type="match status" value="1"/>
</dbReference>
<dbReference type="EC" id="2.7.7.65" evidence="1"/>
<dbReference type="PANTHER" id="PTHR45138:SF9">
    <property type="entry name" value="DIGUANYLATE CYCLASE DGCM-RELATED"/>
    <property type="match status" value="1"/>
</dbReference>
<dbReference type="PROSITE" id="PS50887">
    <property type="entry name" value="GGDEF"/>
    <property type="match status" value="1"/>
</dbReference>
<dbReference type="SMART" id="SM00267">
    <property type="entry name" value="GGDEF"/>
    <property type="match status" value="1"/>
</dbReference>
<dbReference type="AlphaFoldDB" id="A0A953J531"/>
<sequence length="169" mass="19516">MIEDTSDRKTTERELEKERNFISAVLNVAGALVIVLAPGGRIVRFNHACETTTGYTFGEVEVGRARRYGRPLSLIMFDIDHFKTINDTYGHLFGDFVLKSIASLVKGNIRNADFLERWGEEEFMVLAPETSLEEARAMAEKLRVLFRGVLFREDRHHNRKLRSNPFRKR</sequence>
<keyword evidence="3" id="KW-1133">Transmembrane helix</keyword>
<dbReference type="PANTHER" id="PTHR45138">
    <property type="entry name" value="REGULATORY COMPONENTS OF SENSORY TRANSDUCTION SYSTEM"/>
    <property type="match status" value="1"/>
</dbReference>
<dbReference type="InterPro" id="IPR029787">
    <property type="entry name" value="Nucleotide_cyclase"/>
</dbReference>
<keyword evidence="3" id="KW-0472">Membrane</keyword>
<dbReference type="InterPro" id="IPR050469">
    <property type="entry name" value="Diguanylate_Cyclase"/>
</dbReference>
<name>A0A953J531_9BACT</name>
<protein>
    <recommendedName>
        <fullName evidence="1">diguanylate cyclase</fullName>
        <ecNumber evidence="1">2.7.7.65</ecNumber>
    </recommendedName>
</protein>
<dbReference type="NCBIfam" id="TIGR00254">
    <property type="entry name" value="GGDEF"/>
    <property type="match status" value="1"/>
</dbReference>
<evidence type="ECO:0000313" key="5">
    <source>
        <dbReference type="EMBL" id="MBZ0156416.1"/>
    </source>
</evidence>
<dbReference type="InterPro" id="IPR043128">
    <property type="entry name" value="Rev_trsase/Diguanyl_cyclase"/>
</dbReference>
<evidence type="ECO:0000256" key="2">
    <source>
        <dbReference type="ARBA" id="ARBA00034247"/>
    </source>
</evidence>
<dbReference type="SUPFAM" id="SSF55785">
    <property type="entry name" value="PYP-like sensor domain (PAS domain)"/>
    <property type="match status" value="1"/>
</dbReference>
<reference evidence="5" key="1">
    <citation type="journal article" date="2021" name="bioRxiv">
        <title>Unraveling nitrogen, sulfur and carbon metabolic pathways and microbial community transcriptional responses to substrate deprivation and toxicity stresses in a bioreactor mimicking anoxic brackish coastal sediment conditions.</title>
        <authorList>
            <person name="Martins P.D."/>
            <person name="Echeveste M.J."/>
            <person name="Arshad A."/>
            <person name="Kurth J."/>
            <person name="Ouboter H."/>
            <person name="Jetten M.S.M."/>
            <person name="Welte C.U."/>
        </authorList>
    </citation>
    <scope>NUCLEOTIDE SEQUENCE</scope>
    <source>
        <strain evidence="5">MAG_39</strain>
    </source>
</reference>
<dbReference type="InterPro" id="IPR035965">
    <property type="entry name" value="PAS-like_dom_sf"/>
</dbReference>
<proteinExistence type="predicted"/>
<dbReference type="SUPFAM" id="SSF55073">
    <property type="entry name" value="Nucleotide cyclase"/>
    <property type="match status" value="1"/>
</dbReference>
<keyword evidence="3" id="KW-0812">Transmembrane</keyword>
<comment type="caution">
    <text evidence="5">The sequence shown here is derived from an EMBL/GenBank/DDBJ whole genome shotgun (WGS) entry which is preliminary data.</text>
</comment>
<evidence type="ECO:0000313" key="6">
    <source>
        <dbReference type="Proteomes" id="UP000705867"/>
    </source>
</evidence>
<accession>A0A953J531</accession>
<comment type="catalytic activity">
    <reaction evidence="2">
        <text>2 GTP = 3',3'-c-di-GMP + 2 diphosphate</text>
        <dbReference type="Rhea" id="RHEA:24898"/>
        <dbReference type="ChEBI" id="CHEBI:33019"/>
        <dbReference type="ChEBI" id="CHEBI:37565"/>
        <dbReference type="ChEBI" id="CHEBI:58805"/>
        <dbReference type="EC" id="2.7.7.65"/>
    </reaction>
</comment>
<evidence type="ECO:0000259" key="4">
    <source>
        <dbReference type="PROSITE" id="PS50887"/>
    </source>
</evidence>
<evidence type="ECO:0000256" key="1">
    <source>
        <dbReference type="ARBA" id="ARBA00012528"/>
    </source>
</evidence>
<dbReference type="EMBL" id="JAIOIV010000076">
    <property type="protein sequence ID" value="MBZ0156416.1"/>
    <property type="molecule type" value="Genomic_DNA"/>
</dbReference>
<evidence type="ECO:0000256" key="3">
    <source>
        <dbReference type="SAM" id="Phobius"/>
    </source>
</evidence>
<dbReference type="GO" id="GO:0052621">
    <property type="term" value="F:diguanylate cyclase activity"/>
    <property type="evidence" value="ECO:0007669"/>
    <property type="project" value="UniProtKB-EC"/>
</dbReference>
<dbReference type="Pfam" id="PF00990">
    <property type="entry name" value="GGDEF"/>
    <property type="match status" value="1"/>
</dbReference>
<reference evidence="5" key="2">
    <citation type="submission" date="2021-08" db="EMBL/GenBank/DDBJ databases">
        <authorList>
            <person name="Dalcin Martins P."/>
        </authorList>
    </citation>
    <scope>NUCLEOTIDE SEQUENCE</scope>
    <source>
        <strain evidence="5">MAG_39</strain>
    </source>
</reference>
<dbReference type="Gene3D" id="3.30.450.20">
    <property type="entry name" value="PAS domain"/>
    <property type="match status" value="1"/>
</dbReference>
<feature type="domain" description="GGDEF" evidence="4">
    <location>
        <begin position="70"/>
        <end position="169"/>
    </location>
</feature>
<feature type="transmembrane region" description="Helical" evidence="3">
    <location>
        <begin position="21"/>
        <end position="40"/>
    </location>
</feature>
<organism evidence="5 6">
    <name type="scientific">Candidatus Nitrobium versatile</name>
    <dbReference type="NCBI Taxonomy" id="2884831"/>
    <lineage>
        <taxon>Bacteria</taxon>
        <taxon>Pseudomonadati</taxon>
        <taxon>Nitrospirota</taxon>
        <taxon>Nitrospiria</taxon>
        <taxon>Nitrospirales</taxon>
        <taxon>Nitrospiraceae</taxon>
        <taxon>Candidatus Nitrobium</taxon>
    </lineage>
</organism>
<gene>
    <name evidence="5" type="ORF">K8I29_09450</name>
</gene>
<dbReference type="CDD" id="cd01949">
    <property type="entry name" value="GGDEF"/>
    <property type="match status" value="1"/>
</dbReference>